<proteinExistence type="predicted"/>
<protein>
    <submittedName>
        <fullName evidence="2">Uncharacterized protein</fullName>
    </submittedName>
</protein>
<evidence type="ECO:0000313" key="2">
    <source>
        <dbReference type="EMBL" id="KAE8371172.1"/>
    </source>
</evidence>
<organism evidence="2 3">
    <name type="scientific">Aspergillus bertholletiae</name>
    <dbReference type="NCBI Taxonomy" id="1226010"/>
    <lineage>
        <taxon>Eukaryota</taxon>
        <taxon>Fungi</taxon>
        <taxon>Dikarya</taxon>
        <taxon>Ascomycota</taxon>
        <taxon>Pezizomycotina</taxon>
        <taxon>Eurotiomycetes</taxon>
        <taxon>Eurotiomycetidae</taxon>
        <taxon>Eurotiales</taxon>
        <taxon>Aspergillaceae</taxon>
        <taxon>Aspergillus</taxon>
        <taxon>Aspergillus subgen. Circumdati</taxon>
    </lineage>
</organism>
<name>A0A5N7AMR6_9EURO</name>
<evidence type="ECO:0000256" key="1">
    <source>
        <dbReference type="SAM" id="Phobius"/>
    </source>
</evidence>
<dbReference type="Proteomes" id="UP000326198">
    <property type="component" value="Unassembled WGS sequence"/>
</dbReference>
<keyword evidence="1" id="KW-0472">Membrane</keyword>
<evidence type="ECO:0000313" key="3">
    <source>
        <dbReference type="Proteomes" id="UP000326198"/>
    </source>
</evidence>
<keyword evidence="1" id="KW-0812">Transmembrane</keyword>
<dbReference type="EMBL" id="ML736463">
    <property type="protein sequence ID" value="KAE8371172.1"/>
    <property type="molecule type" value="Genomic_DNA"/>
</dbReference>
<dbReference type="AlphaFoldDB" id="A0A5N7AMR6"/>
<sequence>MVLHLLVRSVRVLTGPFSFYHPFLPQTRTSFQSLFSLSHTPSHAYGSVSLRRPLDVLRLKKNSLRPLSPLVLGIFFSPPLFIYFFLSCSSQ</sequence>
<keyword evidence="1" id="KW-1133">Transmembrane helix</keyword>
<feature type="transmembrane region" description="Helical" evidence="1">
    <location>
        <begin position="67"/>
        <end position="86"/>
    </location>
</feature>
<gene>
    <name evidence="2" type="ORF">BDV26DRAFT_144519</name>
</gene>
<keyword evidence="3" id="KW-1185">Reference proteome</keyword>
<reference evidence="2 3" key="1">
    <citation type="submission" date="2019-04" db="EMBL/GenBank/DDBJ databases">
        <title>Friends and foes A comparative genomics studyof 23 Aspergillus species from section Flavi.</title>
        <authorList>
            <consortium name="DOE Joint Genome Institute"/>
            <person name="Kjaerbolling I."/>
            <person name="Vesth T."/>
            <person name="Frisvad J.C."/>
            <person name="Nybo J.L."/>
            <person name="Theobald S."/>
            <person name="Kildgaard S."/>
            <person name="Isbrandt T."/>
            <person name="Kuo A."/>
            <person name="Sato A."/>
            <person name="Lyhne E.K."/>
            <person name="Kogle M.E."/>
            <person name="Wiebenga A."/>
            <person name="Kun R.S."/>
            <person name="Lubbers R.J."/>
            <person name="Makela M.R."/>
            <person name="Barry K."/>
            <person name="Chovatia M."/>
            <person name="Clum A."/>
            <person name="Daum C."/>
            <person name="Haridas S."/>
            <person name="He G."/>
            <person name="LaButti K."/>
            <person name="Lipzen A."/>
            <person name="Mondo S."/>
            <person name="Riley R."/>
            <person name="Salamov A."/>
            <person name="Simmons B.A."/>
            <person name="Magnuson J.K."/>
            <person name="Henrissat B."/>
            <person name="Mortensen U.H."/>
            <person name="Larsen T.O."/>
            <person name="Devries R.P."/>
            <person name="Grigoriev I.V."/>
            <person name="Machida M."/>
            <person name="Baker S.E."/>
            <person name="Andersen M.R."/>
        </authorList>
    </citation>
    <scope>NUCLEOTIDE SEQUENCE [LARGE SCALE GENOMIC DNA]</scope>
    <source>
        <strain evidence="2 3">IBT 29228</strain>
    </source>
</reference>
<accession>A0A5N7AMR6</accession>